<reference evidence="2" key="1">
    <citation type="submission" date="2024-04" db="UniProtKB">
        <authorList>
            <consortium name="EnsemblMetazoa"/>
        </authorList>
    </citation>
    <scope>IDENTIFICATION</scope>
    <source>
        <strain evidence="2">EBRO</strain>
    </source>
</reference>
<evidence type="ECO:0000313" key="3">
    <source>
        <dbReference type="Proteomes" id="UP000075880"/>
    </source>
</evidence>
<evidence type="ECO:0000256" key="1">
    <source>
        <dbReference type="SAM" id="SignalP"/>
    </source>
</evidence>
<dbReference type="AlphaFoldDB" id="A0AAG5CTQ6"/>
<keyword evidence="3" id="KW-1185">Reference proteome</keyword>
<accession>A0AAG5CTQ6</accession>
<proteinExistence type="predicted"/>
<protein>
    <recommendedName>
        <fullName evidence="4">Invertebrate defensins family profile domain-containing protein</fullName>
    </recommendedName>
</protein>
<evidence type="ECO:0000313" key="2">
    <source>
        <dbReference type="EnsemblMetazoa" id="ENSAATROPP002216"/>
    </source>
</evidence>
<keyword evidence="1" id="KW-0732">Signal</keyword>
<dbReference type="EnsemblMetazoa" id="ENSAATROPT002311">
    <property type="protein sequence ID" value="ENSAATROPP002216"/>
    <property type="gene ID" value="ENSAATROPG001817"/>
</dbReference>
<evidence type="ECO:0008006" key="4">
    <source>
        <dbReference type="Google" id="ProtNLM"/>
    </source>
</evidence>
<name>A0AAG5CTQ6_ANOAO</name>
<organism evidence="2 3">
    <name type="scientific">Anopheles atroparvus</name>
    <name type="common">European mosquito</name>
    <dbReference type="NCBI Taxonomy" id="41427"/>
    <lineage>
        <taxon>Eukaryota</taxon>
        <taxon>Metazoa</taxon>
        <taxon>Ecdysozoa</taxon>
        <taxon>Arthropoda</taxon>
        <taxon>Hexapoda</taxon>
        <taxon>Insecta</taxon>
        <taxon>Pterygota</taxon>
        <taxon>Neoptera</taxon>
        <taxon>Endopterygota</taxon>
        <taxon>Diptera</taxon>
        <taxon>Nematocera</taxon>
        <taxon>Culicoidea</taxon>
        <taxon>Culicidae</taxon>
        <taxon>Anophelinae</taxon>
        <taxon>Anopheles</taxon>
    </lineage>
</organism>
<feature type="chain" id="PRO_5042589707" description="Invertebrate defensins family profile domain-containing protein" evidence="1">
    <location>
        <begin position="27"/>
        <end position="59"/>
    </location>
</feature>
<sequence>MEIFKINCFFCLLVLFVFMLEVQTEGCIKNIACVLRCVLRKGQQGACVDGICVCGITNG</sequence>
<dbReference type="Proteomes" id="UP000075880">
    <property type="component" value="Unassembled WGS sequence"/>
</dbReference>
<feature type="signal peptide" evidence="1">
    <location>
        <begin position="1"/>
        <end position="26"/>
    </location>
</feature>